<organism evidence="13 14">
    <name type="scientific">Pontibacter ruber</name>
    <dbReference type="NCBI Taxonomy" id="1343895"/>
    <lineage>
        <taxon>Bacteria</taxon>
        <taxon>Pseudomonadati</taxon>
        <taxon>Bacteroidota</taxon>
        <taxon>Cytophagia</taxon>
        <taxon>Cytophagales</taxon>
        <taxon>Hymenobacteraceae</taxon>
        <taxon>Pontibacter</taxon>
    </lineage>
</organism>
<evidence type="ECO:0000256" key="2">
    <source>
        <dbReference type="ARBA" id="ARBA00006434"/>
    </source>
</evidence>
<dbReference type="PROSITE" id="PS50283">
    <property type="entry name" value="NA_SOLUT_SYMP_3"/>
    <property type="match status" value="1"/>
</dbReference>
<evidence type="ECO:0000256" key="1">
    <source>
        <dbReference type="ARBA" id="ARBA00004651"/>
    </source>
</evidence>
<dbReference type="PANTHER" id="PTHR42985:SF47">
    <property type="entry name" value="INTEGRAL MEMBRANE TRANSPORT PROTEIN"/>
    <property type="match status" value="1"/>
</dbReference>
<comment type="caution">
    <text evidence="13">The sequence shown here is derived from an EMBL/GenBank/DDBJ whole genome shotgun (WGS) entry which is preliminary data.</text>
</comment>
<keyword evidence="4" id="KW-1003">Cell membrane</keyword>
<name>A0ABW5D388_9BACT</name>
<evidence type="ECO:0000256" key="3">
    <source>
        <dbReference type="ARBA" id="ARBA00022448"/>
    </source>
</evidence>
<dbReference type="InterPro" id="IPR001734">
    <property type="entry name" value="Na/solute_symporter"/>
</dbReference>
<feature type="transmembrane region" description="Helical" evidence="12">
    <location>
        <begin position="236"/>
        <end position="253"/>
    </location>
</feature>
<evidence type="ECO:0000256" key="11">
    <source>
        <dbReference type="RuleBase" id="RU362091"/>
    </source>
</evidence>
<comment type="subcellular location">
    <subcellularLocation>
        <location evidence="1">Cell membrane</location>
        <topology evidence="1">Multi-pass membrane protein</topology>
    </subcellularLocation>
</comment>
<reference evidence="14" key="1">
    <citation type="journal article" date="2019" name="Int. J. Syst. Evol. Microbiol.">
        <title>The Global Catalogue of Microorganisms (GCM) 10K type strain sequencing project: providing services to taxonomists for standard genome sequencing and annotation.</title>
        <authorList>
            <consortium name="The Broad Institute Genomics Platform"/>
            <consortium name="The Broad Institute Genome Sequencing Center for Infectious Disease"/>
            <person name="Wu L."/>
            <person name="Ma J."/>
        </authorList>
    </citation>
    <scope>NUCLEOTIDE SEQUENCE [LARGE SCALE GENOMIC DNA]</scope>
    <source>
        <strain evidence="14">CGMCC 4.1782</strain>
    </source>
</reference>
<evidence type="ECO:0000256" key="4">
    <source>
        <dbReference type="ARBA" id="ARBA00022475"/>
    </source>
</evidence>
<dbReference type="InterPro" id="IPR051163">
    <property type="entry name" value="Sodium:Solute_Symporter_SSF"/>
</dbReference>
<keyword evidence="10" id="KW-0739">Sodium transport</keyword>
<dbReference type="RefSeq" id="WP_250431674.1">
    <property type="nucleotide sequence ID" value="NZ_JALPRR010000004.1"/>
</dbReference>
<feature type="transmembrane region" description="Helical" evidence="12">
    <location>
        <begin position="43"/>
        <end position="67"/>
    </location>
</feature>
<keyword evidence="14" id="KW-1185">Reference proteome</keyword>
<feature type="transmembrane region" description="Helical" evidence="12">
    <location>
        <begin position="379"/>
        <end position="398"/>
    </location>
</feature>
<evidence type="ECO:0000313" key="14">
    <source>
        <dbReference type="Proteomes" id="UP001597374"/>
    </source>
</evidence>
<feature type="transmembrane region" description="Helical" evidence="12">
    <location>
        <begin position="117"/>
        <end position="138"/>
    </location>
</feature>
<accession>A0ABW5D388</accession>
<proteinExistence type="inferred from homology"/>
<gene>
    <name evidence="13" type="ORF">ACFSKP_18995</name>
</gene>
<keyword evidence="5 12" id="KW-0812">Transmembrane</keyword>
<feature type="transmembrane region" description="Helical" evidence="12">
    <location>
        <begin position="436"/>
        <end position="452"/>
    </location>
</feature>
<feature type="transmembrane region" description="Helical" evidence="12">
    <location>
        <begin position="274"/>
        <end position="299"/>
    </location>
</feature>
<dbReference type="EMBL" id="JBHUIM010000003">
    <property type="protein sequence ID" value="MFD2248362.1"/>
    <property type="molecule type" value="Genomic_DNA"/>
</dbReference>
<dbReference type="PANTHER" id="PTHR42985">
    <property type="entry name" value="SODIUM-COUPLED MONOCARBOXYLATE TRANSPORTER"/>
    <property type="match status" value="1"/>
</dbReference>
<protein>
    <submittedName>
        <fullName evidence="13">Sodium:solute symporter</fullName>
    </submittedName>
</protein>
<dbReference type="Gene3D" id="1.20.1730.10">
    <property type="entry name" value="Sodium/glucose cotransporter"/>
    <property type="match status" value="1"/>
</dbReference>
<dbReference type="Pfam" id="PF00474">
    <property type="entry name" value="SSF"/>
    <property type="match status" value="1"/>
</dbReference>
<evidence type="ECO:0000313" key="13">
    <source>
        <dbReference type="EMBL" id="MFD2248362.1"/>
    </source>
</evidence>
<evidence type="ECO:0000256" key="9">
    <source>
        <dbReference type="ARBA" id="ARBA00023136"/>
    </source>
</evidence>
<comment type="similarity">
    <text evidence="2 11">Belongs to the sodium:solute symporter (SSF) (TC 2.A.21) family.</text>
</comment>
<feature type="transmembrane region" description="Helical" evidence="12">
    <location>
        <begin position="319"/>
        <end position="342"/>
    </location>
</feature>
<sequence>MSPIVLLSFLIGYFAVLIGISYFTSKGASDNSSFFIANRNSKWYFVAFGMIGTALSGVTFISVPGAVSNNSFGYFQFVLGNAVGFLLIAFVLLPLYYRMNLISIYTYLEKRFGYWSYKTGAMIFLVSRTIGSAFRLYLVAIVLQKFIFDAWNVPFAATVAICLILIWVYTHKGGLKTIVITDTLQTVFLVSSVILSIVFIARSLDLNVVQTFEAVKESSYSKMFFWEDFFGNKSHFLKQFLGGIFITIAMTGLDQDLMQKNLSCKNIGEAQKNMLTFTGVFVAINIFFLSVGALLYMFAQAKGIDITSLKTPDHLFPEIALNHMALIPAVTFMLGLTAATFATTDSALTALTTSFCVDFLNFTKKENHDDVKLIRTRHLVHVGFSVIMLLVILVFKLINDDSVVNAIFKAAGYTYGPLLGLFAFGMANKRAVADKLVPYICLISPIITYVLDSNSVAWTGYAMSFELIIINAAITFILLLVTSKTGGGVMMDALKEAERGSKVKQTTY</sequence>
<keyword evidence="7" id="KW-0915">Sodium</keyword>
<dbReference type="Proteomes" id="UP001597374">
    <property type="component" value="Unassembled WGS sequence"/>
</dbReference>
<evidence type="ECO:0000256" key="10">
    <source>
        <dbReference type="ARBA" id="ARBA00023201"/>
    </source>
</evidence>
<feature type="transmembrane region" description="Helical" evidence="12">
    <location>
        <begin position="458"/>
        <end position="481"/>
    </location>
</feature>
<evidence type="ECO:0000256" key="12">
    <source>
        <dbReference type="SAM" id="Phobius"/>
    </source>
</evidence>
<evidence type="ECO:0000256" key="8">
    <source>
        <dbReference type="ARBA" id="ARBA00023065"/>
    </source>
</evidence>
<dbReference type="InterPro" id="IPR038377">
    <property type="entry name" value="Na/Glc_symporter_sf"/>
</dbReference>
<evidence type="ECO:0000256" key="6">
    <source>
        <dbReference type="ARBA" id="ARBA00022989"/>
    </source>
</evidence>
<feature type="transmembrane region" description="Helical" evidence="12">
    <location>
        <begin position="182"/>
        <end position="201"/>
    </location>
</feature>
<feature type="transmembrane region" description="Helical" evidence="12">
    <location>
        <begin position="6"/>
        <end position="23"/>
    </location>
</feature>
<keyword evidence="8" id="KW-0406">Ion transport</keyword>
<dbReference type="CDD" id="cd10326">
    <property type="entry name" value="SLC5sbd_NIS-like"/>
    <property type="match status" value="1"/>
</dbReference>
<evidence type="ECO:0000256" key="5">
    <source>
        <dbReference type="ARBA" id="ARBA00022692"/>
    </source>
</evidence>
<keyword evidence="6 12" id="KW-1133">Transmembrane helix</keyword>
<evidence type="ECO:0000256" key="7">
    <source>
        <dbReference type="ARBA" id="ARBA00023053"/>
    </source>
</evidence>
<feature type="transmembrane region" description="Helical" evidence="12">
    <location>
        <begin position="73"/>
        <end position="97"/>
    </location>
</feature>
<feature type="transmembrane region" description="Helical" evidence="12">
    <location>
        <begin position="150"/>
        <end position="170"/>
    </location>
</feature>
<feature type="transmembrane region" description="Helical" evidence="12">
    <location>
        <begin position="404"/>
        <end position="424"/>
    </location>
</feature>
<keyword evidence="3" id="KW-0813">Transport</keyword>
<keyword evidence="9 12" id="KW-0472">Membrane</keyword>